<dbReference type="RefSeq" id="XP_007418136.1">
    <property type="nucleotide sequence ID" value="XM_007418074.1"/>
</dbReference>
<protein>
    <submittedName>
        <fullName evidence="1">Uncharacterized protein</fullName>
    </submittedName>
</protein>
<dbReference type="KEGG" id="mlr:MELLADRAFT_73578"/>
<dbReference type="Proteomes" id="UP000001072">
    <property type="component" value="Unassembled WGS sequence"/>
</dbReference>
<sequence>MSVEAVLMHSSVNTLMKNVLYDPRVQFKLFDTTWKFIFNRRLVKYEMVSLVCMAKRLNSINFIIG</sequence>
<keyword evidence="2" id="KW-1185">Reference proteome</keyword>
<dbReference type="AlphaFoldDB" id="F4S9T7"/>
<accession>F4S9T7</accession>
<name>F4S9T7_MELLP</name>
<gene>
    <name evidence="1" type="ORF">MELLADRAFT_73578</name>
</gene>
<dbReference type="VEuPathDB" id="FungiDB:MELLADRAFT_73578"/>
<dbReference type="GeneID" id="18932426"/>
<organism evidence="2">
    <name type="scientific">Melampsora larici-populina (strain 98AG31 / pathotype 3-4-7)</name>
    <name type="common">Poplar leaf rust fungus</name>
    <dbReference type="NCBI Taxonomy" id="747676"/>
    <lineage>
        <taxon>Eukaryota</taxon>
        <taxon>Fungi</taxon>
        <taxon>Dikarya</taxon>
        <taxon>Basidiomycota</taxon>
        <taxon>Pucciniomycotina</taxon>
        <taxon>Pucciniomycetes</taxon>
        <taxon>Pucciniales</taxon>
        <taxon>Melampsoraceae</taxon>
        <taxon>Melampsora</taxon>
    </lineage>
</organism>
<dbReference type="InParanoid" id="F4S9T7"/>
<evidence type="ECO:0000313" key="1">
    <source>
        <dbReference type="EMBL" id="EGF98602.1"/>
    </source>
</evidence>
<proteinExistence type="predicted"/>
<evidence type="ECO:0000313" key="2">
    <source>
        <dbReference type="Proteomes" id="UP000001072"/>
    </source>
</evidence>
<dbReference type="EMBL" id="GL883173">
    <property type="protein sequence ID" value="EGF98602.1"/>
    <property type="molecule type" value="Genomic_DNA"/>
</dbReference>
<dbReference type="HOGENOM" id="CLU_2850195_0_0_1"/>
<reference evidence="2" key="1">
    <citation type="journal article" date="2011" name="Proc. Natl. Acad. Sci. U.S.A.">
        <title>Obligate biotrophy features unraveled by the genomic analysis of rust fungi.</title>
        <authorList>
            <person name="Duplessis S."/>
            <person name="Cuomo C.A."/>
            <person name="Lin Y.-C."/>
            <person name="Aerts A."/>
            <person name="Tisserant E."/>
            <person name="Veneault-Fourrey C."/>
            <person name="Joly D.L."/>
            <person name="Hacquard S."/>
            <person name="Amselem J."/>
            <person name="Cantarel B.L."/>
            <person name="Chiu R."/>
            <person name="Coutinho P.M."/>
            <person name="Feau N."/>
            <person name="Field M."/>
            <person name="Frey P."/>
            <person name="Gelhaye E."/>
            <person name="Goldberg J."/>
            <person name="Grabherr M.G."/>
            <person name="Kodira C.D."/>
            <person name="Kohler A."/>
            <person name="Kuees U."/>
            <person name="Lindquist E.A."/>
            <person name="Lucas S.M."/>
            <person name="Mago R."/>
            <person name="Mauceli E."/>
            <person name="Morin E."/>
            <person name="Murat C."/>
            <person name="Pangilinan J.L."/>
            <person name="Park R."/>
            <person name="Pearson M."/>
            <person name="Quesneville H."/>
            <person name="Rouhier N."/>
            <person name="Sakthikumar S."/>
            <person name="Salamov A.A."/>
            <person name="Schmutz J."/>
            <person name="Selles B."/>
            <person name="Shapiro H."/>
            <person name="Tanguay P."/>
            <person name="Tuskan G.A."/>
            <person name="Henrissat B."/>
            <person name="Van de Peer Y."/>
            <person name="Rouze P."/>
            <person name="Ellis J.G."/>
            <person name="Dodds P.N."/>
            <person name="Schein J.E."/>
            <person name="Zhong S."/>
            <person name="Hamelin R.C."/>
            <person name="Grigoriev I.V."/>
            <person name="Szabo L.J."/>
            <person name="Martin F."/>
        </authorList>
    </citation>
    <scope>NUCLEOTIDE SEQUENCE [LARGE SCALE GENOMIC DNA]</scope>
    <source>
        <strain evidence="2">98AG31 / pathotype 3-4-7</strain>
    </source>
</reference>